<feature type="region of interest" description="Disordered" evidence="1">
    <location>
        <begin position="1"/>
        <end position="22"/>
    </location>
</feature>
<organism evidence="3 4">
    <name type="scientific">Petromyzon marinus</name>
    <name type="common">Sea lamprey</name>
    <dbReference type="NCBI Taxonomy" id="7757"/>
    <lineage>
        <taxon>Eukaryota</taxon>
        <taxon>Metazoa</taxon>
        <taxon>Chordata</taxon>
        <taxon>Craniata</taxon>
        <taxon>Vertebrata</taxon>
        <taxon>Cyclostomata</taxon>
        <taxon>Hyperoartia</taxon>
        <taxon>Petromyzontiformes</taxon>
        <taxon>Petromyzontidae</taxon>
        <taxon>Petromyzon</taxon>
    </lineage>
</organism>
<name>A0AAJ7T6G1_PETMA</name>
<dbReference type="GeneID" id="116943501"/>
<dbReference type="GO" id="GO:0032588">
    <property type="term" value="C:trans-Golgi network membrane"/>
    <property type="evidence" value="ECO:0007669"/>
    <property type="project" value="TreeGrafter"/>
</dbReference>
<dbReference type="GO" id="GO:0019904">
    <property type="term" value="F:protein domain specific binding"/>
    <property type="evidence" value="ECO:0007669"/>
    <property type="project" value="InterPro"/>
</dbReference>
<dbReference type="InterPro" id="IPR010504">
    <property type="entry name" value="AH_dom"/>
</dbReference>
<dbReference type="SMART" id="SM01015">
    <property type="entry name" value="Arfaptin"/>
    <property type="match status" value="1"/>
</dbReference>
<keyword evidence="3" id="KW-1185">Reference proteome</keyword>
<dbReference type="PROSITE" id="PS50870">
    <property type="entry name" value="AH"/>
    <property type="match status" value="1"/>
</dbReference>
<evidence type="ECO:0000313" key="4">
    <source>
        <dbReference type="RefSeq" id="XP_032812246.1"/>
    </source>
</evidence>
<dbReference type="Proteomes" id="UP001318040">
    <property type="component" value="Chromosome 18"/>
</dbReference>
<dbReference type="CTD" id="23647"/>
<reference evidence="4 5" key="1">
    <citation type="submission" date="2025-04" db="UniProtKB">
        <authorList>
            <consortium name="RefSeq"/>
        </authorList>
    </citation>
    <scope>IDENTIFICATION</scope>
    <source>
        <tissue evidence="4 5">Sperm</tissue>
    </source>
</reference>
<accession>A0AAJ7T6G1</accession>
<evidence type="ECO:0000313" key="5">
    <source>
        <dbReference type="RefSeq" id="XP_032812247.1"/>
    </source>
</evidence>
<dbReference type="AlphaFoldDB" id="A0AAJ7T6G1"/>
<feature type="compositionally biased region" description="Polar residues" evidence="1">
    <location>
        <begin position="54"/>
        <end position="69"/>
    </location>
</feature>
<dbReference type="CDD" id="cd07660">
    <property type="entry name" value="BAR_Arfaptin"/>
    <property type="match status" value="1"/>
</dbReference>
<dbReference type="RefSeq" id="XP_032812247.1">
    <property type="nucleotide sequence ID" value="XM_032956356.1"/>
</dbReference>
<evidence type="ECO:0000259" key="2">
    <source>
        <dbReference type="PROSITE" id="PS50870"/>
    </source>
</evidence>
<dbReference type="InterPro" id="IPR027267">
    <property type="entry name" value="AH/BAR_dom_sf"/>
</dbReference>
<gene>
    <name evidence="4 5" type="primary">ARFIP2</name>
</gene>
<dbReference type="Gene3D" id="1.20.1270.60">
    <property type="entry name" value="Arfaptin homology (AH) domain/BAR domain"/>
    <property type="match status" value="1"/>
</dbReference>
<evidence type="ECO:0000313" key="3">
    <source>
        <dbReference type="Proteomes" id="UP001318040"/>
    </source>
</evidence>
<proteinExistence type="predicted"/>
<dbReference type="GO" id="GO:0005543">
    <property type="term" value="F:phospholipid binding"/>
    <property type="evidence" value="ECO:0007669"/>
    <property type="project" value="TreeGrafter"/>
</dbReference>
<sequence>MAQATPAGGFSDGGTGAHCGQDFEDVMTSNAELGPHGLPAAEYHGMEPPAPSIRTGNMQGTQGEETQASLNSPAVAGDAGFMGLAFSTLEMVRNWSLNTYKCTRQMVTEQLGRGSRTLDPELSARVVALTETRRRYRALLRVARSMLAHFQLVVTAQRNLADCFSELGHKSPDLQEEFSYNAETQRLLCKNGETLLRALTFFVNSINTLTNKTMADTLMTVRHYEAARLQFDAYRADVELLRNSATDPASAQRLDVAQKHFLSHKDKFERLREDVAIKLKFLDENKVKVMQKQLLLFHNATSAYFAGNQQQLELTLKQFNVNSSIAAPTAGIATWVEGQ</sequence>
<dbReference type="FunFam" id="1.20.1270.60:FF:000085">
    <property type="entry name" value="Predicted protein"/>
    <property type="match status" value="1"/>
</dbReference>
<dbReference type="GO" id="GO:0034315">
    <property type="term" value="P:regulation of Arp2/3 complex-mediated actin nucleation"/>
    <property type="evidence" value="ECO:0007669"/>
    <property type="project" value="TreeGrafter"/>
</dbReference>
<protein>
    <submittedName>
        <fullName evidence="4 5">Arfaptin-2 isoform X2</fullName>
    </submittedName>
</protein>
<dbReference type="PANTHER" id="PTHR12141">
    <property type="entry name" value="ARFAPTIN-RELATED"/>
    <property type="match status" value="1"/>
</dbReference>
<dbReference type="Pfam" id="PF06456">
    <property type="entry name" value="Arfaptin"/>
    <property type="match status" value="1"/>
</dbReference>
<dbReference type="InterPro" id="IPR030798">
    <property type="entry name" value="Arfaptin_fam"/>
</dbReference>
<feature type="domain" description="AH" evidence="2">
    <location>
        <begin position="117"/>
        <end position="317"/>
    </location>
</feature>
<dbReference type="RefSeq" id="XP_032812246.1">
    <property type="nucleotide sequence ID" value="XM_032956355.1"/>
</dbReference>
<dbReference type="PANTHER" id="PTHR12141:SF5">
    <property type="entry name" value="ARFAPTIN"/>
    <property type="match status" value="1"/>
</dbReference>
<evidence type="ECO:0000256" key="1">
    <source>
        <dbReference type="SAM" id="MobiDB-lite"/>
    </source>
</evidence>
<dbReference type="GO" id="GO:0006886">
    <property type="term" value="P:intracellular protein transport"/>
    <property type="evidence" value="ECO:0007669"/>
    <property type="project" value="TreeGrafter"/>
</dbReference>
<feature type="region of interest" description="Disordered" evidence="1">
    <location>
        <begin position="37"/>
        <end position="69"/>
    </location>
</feature>
<dbReference type="SUPFAM" id="SSF103657">
    <property type="entry name" value="BAR/IMD domain-like"/>
    <property type="match status" value="1"/>
</dbReference>